<evidence type="ECO:0000259" key="1">
    <source>
        <dbReference type="Pfam" id="PF06985"/>
    </source>
</evidence>
<dbReference type="Pfam" id="PF06985">
    <property type="entry name" value="HET"/>
    <property type="match status" value="1"/>
</dbReference>
<dbReference type="InterPro" id="IPR010730">
    <property type="entry name" value="HET"/>
</dbReference>
<feature type="domain" description="Heterokaryon incompatibility" evidence="1">
    <location>
        <begin position="186"/>
        <end position="306"/>
    </location>
</feature>
<dbReference type="EMBL" id="JAZHXI010000019">
    <property type="protein sequence ID" value="KAL2061191.1"/>
    <property type="molecule type" value="Genomic_DNA"/>
</dbReference>
<gene>
    <name evidence="2" type="ORF">VTL71DRAFT_7464</name>
</gene>
<organism evidence="2 3">
    <name type="scientific">Oculimacula yallundae</name>
    <dbReference type="NCBI Taxonomy" id="86028"/>
    <lineage>
        <taxon>Eukaryota</taxon>
        <taxon>Fungi</taxon>
        <taxon>Dikarya</taxon>
        <taxon>Ascomycota</taxon>
        <taxon>Pezizomycotina</taxon>
        <taxon>Leotiomycetes</taxon>
        <taxon>Helotiales</taxon>
        <taxon>Ploettnerulaceae</taxon>
        <taxon>Oculimacula</taxon>
    </lineage>
</organism>
<dbReference type="PANTHER" id="PTHR24148">
    <property type="entry name" value="ANKYRIN REPEAT DOMAIN-CONTAINING PROTEIN 39 HOMOLOG-RELATED"/>
    <property type="match status" value="1"/>
</dbReference>
<sequence length="813" mass="92335">MAYQYLPLPENHIRLLEILPGESSDRIKCRLRTVSTNALPAYSALSYVWGEDKTERPIWVDGKRLSIWPNLEAALFEFRRLPPVLNPISHYERVQHADAAIKALLSEIITPSVATEEFLELKRMIAEYHNLVAVFIKKRCTQDGIRRMLVPSEAGEHWKAANHKLEQIAIAAKEFTDPRSSSWLTTPRLLWIDAICINQQDMAERQSQIRIMGEVYLKASLLVIWLGPEQEGITKLFETLSTFLDQFLSRNTHLSIFVMRIKDMPASFGQWLALQDFSNEDMAILYGGFQQLFSSQWLKRGWTRQEYMFGALDFIPTLQRVLVACGSARARDIIDTAIALVPNRNKADETMYSMIVPPFESLFSGNLSFINALERSTSRRNAIDRKEAIDTPPVSKSEPFSDKQNAKRLLNLVAQSLFYQTTDPRDKIYSVLGIFQHHTSDIHTRREDNKITGLSRLRGKLYSVLDLFQQHTWGFHSRREDINTSGLSKLLTKYGHSPEALGGTLPKALLIDYNASVELVYSSFVKWVVDSTERLDIFLFWNSHYSKYATPSWCPDWTVDPIHCSMHGVLGLEILMNATYSSHDATPNCVSRVSFAKDLKTMTVRGFIWDVITREPNSFLEWTGSGKRYVWRPVGAIEFLIATCASKSSPSMRLPRSLYAELLECLSRDVDSKQAHDIEVLEFAKWCNLTIQEATSGYTISSEQPDVSPTPLSISSANLKKFENFEPGAIEHDVIGTTLTLTRDYHVVRPVYDLTQPGDLICVLLGCPMPMVVRPIDGHFVLLGQIHVPGIMQGEAMGALEAGTFKLRDFELH</sequence>
<reference evidence="2 3" key="1">
    <citation type="journal article" date="2024" name="Commun. Biol.">
        <title>Comparative genomic analysis of thermophilic fungi reveals convergent evolutionary adaptations and gene losses.</title>
        <authorList>
            <person name="Steindorff A.S."/>
            <person name="Aguilar-Pontes M.V."/>
            <person name="Robinson A.J."/>
            <person name="Andreopoulos B."/>
            <person name="LaButti K."/>
            <person name="Kuo A."/>
            <person name="Mondo S."/>
            <person name="Riley R."/>
            <person name="Otillar R."/>
            <person name="Haridas S."/>
            <person name="Lipzen A."/>
            <person name="Grimwood J."/>
            <person name="Schmutz J."/>
            <person name="Clum A."/>
            <person name="Reid I.D."/>
            <person name="Moisan M.C."/>
            <person name="Butler G."/>
            <person name="Nguyen T.T.M."/>
            <person name="Dewar K."/>
            <person name="Conant G."/>
            <person name="Drula E."/>
            <person name="Henrissat B."/>
            <person name="Hansel C."/>
            <person name="Singer S."/>
            <person name="Hutchinson M.I."/>
            <person name="de Vries R.P."/>
            <person name="Natvig D.O."/>
            <person name="Powell A.J."/>
            <person name="Tsang A."/>
            <person name="Grigoriev I.V."/>
        </authorList>
    </citation>
    <scope>NUCLEOTIDE SEQUENCE [LARGE SCALE GENOMIC DNA]</scope>
    <source>
        <strain evidence="2 3">CBS 494.80</strain>
    </source>
</reference>
<dbReference type="InterPro" id="IPR052895">
    <property type="entry name" value="HetReg/Transcr_Mod"/>
</dbReference>
<name>A0ABR4BVD8_9HELO</name>
<dbReference type="PANTHER" id="PTHR24148:SF64">
    <property type="entry name" value="HETEROKARYON INCOMPATIBILITY DOMAIN-CONTAINING PROTEIN"/>
    <property type="match status" value="1"/>
</dbReference>
<comment type="caution">
    <text evidence="2">The sequence shown here is derived from an EMBL/GenBank/DDBJ whole genome shotgun (WGS) entry which is preliminary data.</text>
</comment>
<accession>A0ABR4BVD8</accession>
<keyword evidence="3" id="KW-1185">Reference proteome</keyword>
<evidence type="ECO:0000313" key="3">
    <source>
        <dbReference type="Proteomes" id="UP001595075"/>
    </source>
</evidence>
<protein>
    <recommendedName>
        <fullName evidence="1">Heterokaryon incompatibility domain-containing protein</fullName>
    </recommendedName>
</protein>
<dbReference type="Proteomes" id="UP001595075">
    <property type="component" value="Unassembled WGS sequence"/>
</dbReference>
<proteinExistence type="predicted"/>
<evidence type="ECO:0000313" key="2">
    <source>
        <dbReference type="EMBL" id="KAL2061191.1"/>
    </source>
</evidence>